<protein>
    <submittedName>
        <fullName evidence="4">Zn-finger domain-containing protein (Topoisomerase type I-like)</fullName>
    </submittedName>
</protein>
<name>A0A095SNK4_9GAMM</name>
<evidence type="ECO:0000256" key="1">
    <source>
        <dbReference type="SAM" id="MobiDB-lite"/>
    </source>
</evidence>
<feature type="compositionally biased region" description="Pro residues" evidence="1">
    <location>
        <begin position="213"/>
        <end position="222"/>
    </location>
</feature>
<dbReference type="Pfam" id="PF01396">
    <property type="entry name" value="Zn_ribbon_Top1"/>
    <property type="match status" value="1"/>
</dbReference>
<dbReference type="RefSeq" id="WP_027948929.1">
    <property type="nucleotide sequence ID" value="NZ_ARXV01000002.1"/>
</dbReference>
<accession>A0A095SNK4</accession>
<gene>
    <name evidence="4" type="ORF">Y5S_00604</name>
</gene>
<dbReference type="SUPFAM" id="SSF57783">
    <property type="entry name" value="Zinc beta-ribbon"/>
    <property type="match status" value="1"/>
</dbReference>
<feature type="region of interest" description="Disordered" evidence="1">
    <location>
        <begin position="211"/>
        <end position="237"/>
    </location>
</feature>
<evidence type="ECO:0000313" key="4">
    <source>
        <dbReference type="EMBL" id="KGD66132.1"/>
    </source>
</evidence>
<dbReference type="STRING" id="1177154.Y5S_00604"/>
<dbReference type="GO" id="GO:0003677">
    <property type="term" value="F:DNA binding"/>
    <property type="evidence" value="ECO:0007669"/>
    <property type="project" value="InterPro"/>
</dbReference>
<feature type="transmembrane region" description="Helical" evidence="2">
    <location>
        <begin position="6"/>
        <end position="27"/>
    </location>
</feature>
<keyword evidence="2" id="KW-0812">Transmembrane</keyword>
<dbReference type="Gene3D" id="3.30.65.10">
    <property type="entry name" value="Bacterial Topoisomerase I, domain 1"/>
    <property type="match status" value="1"/>
</dbReference>
<dbReference type="OrthoDB" id="5782056at2"/>
<dbReference type="eggNOG" id="COG0551">
    <property type="taxonomic scope" value="Bacteria"/>
</dbReference>
<evidence type="ECO:0000256" key="2">
    <source>
        <dbReference type="SAM" id="Phobius"/>
    </source>
</evidence>
<sequence length="275" mass="30843">MDFSPIIQQVYGALWYLIPLAILAGVLKSPWFKGITGEFLVNTAARLFLPKDEYRLIKDVTLQTDDGTTQIDHIIVSRYGVFVIETKNMKGWIFGSANQKTWTQKIYKHTHKFQNPLHQNYKHVKTLETLLDIPASAIHSLVVFVGDSTFKTELPENVVYAGGYIRYIKARREVILSQAAVETVTAQIEQLRLQRGFTTNRQHVNHLLQKKAPSPPAAPAVMPPVTASTTPQSRKQCPKCGATMVLRTARKGQNAGNQFWGCATYPACRGVVKHP</sequence>
<dbReference type="PATRIC" id="fig|1177154.3.peg.612"/>
<organism evidence="4 5">
    <name type="scientific">Alcanivorax nanhaiticus</name>
    <dbReference type="NCBI Taxonomy" id="1177154"/>
    <lineage>
        <taxon>Bacteria</taxon>
        <taxon>Pseudomonadati</taxon>
        <taxon>Pseudomonadota</taxon>
        <taxon>Gammaproteobacteria</taxon>
        <taxon>Oceanospirillales</taxon>
        <taxon>Alcanivoracaceae</taxon>
        <taxon>Alcanivorax</taxon>
    </lineage>
</organism>
<dbReference type="AlphaFoldDB" id="A0A095SNK4"/>
<evidence type="ECO:0000313" key="5">
    <source>
        <dbReference type="Proteomes" id="UP000029444"/>
    </source>
</evidence>
<comment type="caution">
    <text evidence="4">The sequence shown here is derived from an EMBL/GenBank/DDBJ whole genome shotgun (WGS) entry which is preliminary data.</text>
</comment>
<dbReference type="GO" id="GO:0006265">
    <property type="term" value="P:DNA topological change"/>
    <property type="evidence" value="ECO:0007669"/>
    <property type="project" value="InterPro"/>
</dbReference>
<dbReference type="InterPro" id="IPR011528">
    <property type="entry name" value="NERD"/>
</dbReference>
<feature type="domain" description="NERD" evidence="3">
    <location>
        <begin position="33"/>
        <end position="150"/>
    </location>
</feature>
<dbReference type="PROSITE" id="PS50965">
    <property type="entry name" value="NERD"/>
    <property type="match status" value="1"/>
</dbReference>
<dbReference type="GO" id="GO:0003916">
    <property type="term" value="F:DNA topoisomerase activity"/>
    <property type="evidence" value="ECO:0007669"/>
    <property type="project" value="InterPro"/>
</dbReference>
<evidence type="ECO:0000259" key="3">
    <source>
        <dbReference type="PROSITE" id="PS50965"/>
    </source>
</evidence>
<keyword evidence="2" id="KW-0472">Membrane</keyword>
<keyword evidence="2" id="KW-1133">Transmembrane helix</keyword>
<dbReference type="InterPro" id="IPR013498">
    <property type="entry name" value="Topo_IA_Znf"/>
</dbReference>
<reference evidence="4 5" key="1">
    <citation type="submission" date="2012-09" db="EMBL/GenBank/DDBJ databases">
        <title>Genome Sequence of alkane-degrading Bacterium Alcanivorax sp. 19-m-6.</title>
        <authorList>
            <person name="Lai Q."/>
            <person name="Shao Z."/>
        </authorList>
    </citation>
    <scope>NUCLEOTIDE SEQUENCE [LARGE SCALE GENOMIC DNA]</scope>
    <source>
        <strain evidence="4 5">19-m-6</strain>
    </source>
</reference>
<dbReference type="GO" id="GO:0005694">
    <property type="term" value="C:chromosome"/>
    <property type="evidence" value="ECO:0007669"/>
    <property type="project" value="InterPro"/>
</dbReference>
<proteinExistence type="predicted"/>
<keyword evidence="5" id="KW-1185">Reference proteome</keyword>
<dbReference type="Pfam" id="PF08378">
    <property type="entry name" value="NERD"/>
    <property type="match status" value="1"/>
</dbReference>
<dbReference type="EMBL" id="ARXV01000002">
    <property type="protein sequence ID" value="KGD66132.1"/>
    <property type="molecule type" value="Genomic_DNA"/>
</dbReference>
<dbReference type="Proteomes" id="UP000029444">
    <property type="component" value="Unassembled WGS sequence"/>
</dbReference>
<keyword evidence="4" id="KW-0413">Isomerase</keyword>